<evidence type="ECO:0000256" key="12">
    <source>
        <dbReference type="HAMAP-Rule" id="MF_01987"/>
    </source>
</evidence>
<dbReference type="FunFam" id="3.40.1190.20:FF:000024">
    <property type="entry name" value="Ribokinase"/>
    <property type="match status" value="1"/>
</dbReference>
<comment type="catalytic activity">
    <reaction evidence="12">
        <text>D-ribose + ATP = D-ribose 5-phosphate + ADP + H(+)</text>
        <dbReference type="Rhea" id="RHEA:13697"/>
        <dbReference type="ChEBI" id="CHEBI:15378"/>
        <dbReference type="ChEBI" id="CHEBI:30616"/>
        <dbReference type="ChEBI" id="CHEBI:47013"/>
        <dbReference type="ChEBI" id="CHEBI:78346"/>
        <dbReference type="ChEBI" id="CHEBI:456216"/>
        <dbReference type="EC" id="2.7.1.15"/>
    </reaction>
</comment>
<dbReference type="GO" id="GO:0005524">
    <property type="term" value="F:ATP binding"/>
    <property type="evidence" value="ECO:0007669"/>
    <property type="project" value="UniProtKB-UniRule"/>
</dbReference>
<evidence type="ECO:0000256" key="5">
    <source>
        <dbReference type="ARBA" id="ARBA00022723"/>
    </source>
</evidence>
<feature type="binding site" evidence="12">
    <location>
        <begin position="212"/>
        <end position="217"/>
    </location>
    <ligand>
        <name>ATP</name>
        <dbReference type="ChEBI" id="CHEBI:30616"/>
    </ligand>
</feature>
<comment type="caution">
    <text evidence="12">Lacks conserved residue(s) required for the propagation of feature annotation.</text>
</comment>
<organism evidence="13 14">
    <name type="scientific">Bacillus wiedmannii</name>
    <dbReference type="NCBI Taxonomy" id="1890302"/>
    <lineage>
        <taxon>Bacteria</taxon>
        <taxon>Bacillati</taxon>
        <taxon>Bacillota</taxon>
        <taxon>Bacilli</taxon>
        <taxon>Bacillales</taxon>
        <taxon>Bacillaceae</taxon>
        <taxon>Bacillus</taxon>
        <taxon>Bacillus cereus group</taxon>
    </lineage>
</organism>
<evidence type="ECO:0000256" key="10">
    <source>
        <dbReference type="ARBA" id="ARBA00022958"/>
    </source>
</evidence>
<dbReference type="GO" id="GO:0019303">
    <property type="term" value="P:D-ribose catabolic process"/>
    <property type="evidence" value="ECO:0007669"/>
    <property type="project" value="UniProtKB-UniRule"/>
</dbReference>
<dbReference type="PANTHER" id="PTHR10584:SF166">
    <property type="entry name" value="RIBOKINASE"/>
    <property type="match status" value="1"/>
</dbReference>
<feature type="binding site" evidence="12">
    <location>
        <position position="274"/>
    </location>
    <ligand>
        <name>K(+)</name>
        <dbReference type="ChEBI" id="CHEBI:29103"/>
    </ligand>
</feature>
<feature type="binding site" evidence="12">
    <location>
        <position position="238"/>
    </location>
    <ligand>
        <name>K(+)</name>
        <dbReference type="ChEBI" id="CHEBI:29103"/>
    </ligand>
</feature>
<comment type="activity regulation">
    <text evidence="12">Activated by a monovalent cation that binds near, but not in, the active site. The most likely occupant of the site in vivo is potassium. Ion binding induces a conformational change that may alter substrate affinity.</text>
</comment>
<comment type="subunit">
    <text evidence="12">Homodimer.</text>
</comment>
<feature type="binding site" evidence="12">
    <location>
        <begin position="243"/>
        <end position="244"/>
    </location>
    <ligand>
        <name>ATP</name>
        <dbReference type="ChEBI" id="CHEBI:30616"/>
    </ligand>
</feature>
<comment type="function">
    <text evidence="12">Catalyzes the phosphorylation of ribose at O-5 in a reaction requiring ATP and magnesium. The resulting D-ribose-5-phosphate can then be used either for sythesis of nucleotides, histidine, and tryptophan, or as a component of the pentose phosphate pathway.</text>
</comment>
<keyword evidence="10 12" id="KW-0630">Potassium</keyword>
<dbReference type="AlphaFoldDB" id="A0A2C5G7B0"/>
<feature type="binding site" evidence="12">
    <location>
        <position position="277"/>
    </location>
    <ligand>
        <name>K(+)</name>
        <dbReference type="ChEBI" id="CHEBI:29103"/>
    </ligand>
</feature>
<dbReference type="EMBL" id="NUUQ01000006">
    <property type="protein sequence ID" value="PHG64179.1"/>
    <property type="molecule type" value="Genomic_DNA"/>
</dbReference>
<evidence type="ECO:0000256" key="3">
    <source>
        <dbReference type="ARBA" id="ARBA00016943"/>
    </source>
</evidence>
<dbReference type="SUPFAM" id="SSF53613">
    <property type="entry name" value="Ribokinase-like"/>
    <property type="match status" value="1"/>
</dbReference>
<dbReference type="UniPathway" id="UPA00916">
    <property type="reaction ID" value="UER00889"/>
</dbReference>
<dbReference type="Proteomes" id="UP000222503">
    <property type="component" value="Unassembled WGS sequence"/>
</dbReference>
<dbReference type="GO" id="GO:0046872">
    <property type="term" value="F:metal ion binding"/>
    <property type="evidence" value="ECO:0007669"/>
    <property type="project" value="UniProtKB-KW"/>
</dbReference>
<dbReference type="GO" id="GO:0004747">
    <property type="term" value="F:ribokinase activity"/>
    <property type="evidence" value="ECO:0007669"/>
    <property type="project" value="UniProtKB-UniRule"/>
</dbReference>
<keyword evidence="6 12" id="KW-0547">Nucleotide-binding</keyword>
<comment type="subcellular location">
    <subcellularLocation>
        <location evidence="12">Cytoplasm</location>
    </subcellularLocation>
</comment>
<dbReference type="InterPro" id="IPR002139">
    <property type="entry name" value="Ribo/fructo_kinase"/>
</dbReference>
<feature type="binding site" evidence="12">
    <location>
        <begin position="11"/>
        <end position="13"/>
    </location>
    <ligand>
        <name>substrate</name>
    </ligand>
</feature>
<keyword evidence="8 12" id="KW-0067">ATP-binding</keyword>
<dbReference type="GO" id="GO:0005829">
    <property type="term" value="C:cytosol"/>
    <property type="evidence" value="ECO:0007669"/>
    <property type="project" value="TreeGrafter"/>
</dbReference>
<evidence type="ECO:0000256" key="8">
    <source>
        <dbReference type="ARBA" id="ARBA00022840"/>
    </source>
</evidence>
<keyword evidence="11 12" id="KW-0119">Carbohydrate metabolism</keyword>
<dbReference type="PROSITE" id="PS00584">
    <property type="entry name" value="PFKB_KINASES_2"/>
    <property type="match status" value="1"/>
</dbReference>
<keyword evidence="4 12" id="KW-0808">Transferase</keyword>
<dbReference type="PRINTS" id="PR00990">
    <property type="entry name" value="RIBOKINASE"/>
</dbReference>
<protein>
    <recommendedName>
        <fullName evidence="3 12">Ribokinase</fullName>
        <shortName evidence="12">RK</shortName>
        <ecNumber evidence="2 12">2.7.1.15</ecNumber>
    </recommendedName>
</protein>
<dbReference type="CDD" id="cd01174">
    <property type="entry name" value="ribokinase"/>
    <property type="match status" value="1"/>
</dbReference>
<feature type="binding site" evidence="12">
    <location>
        <position position="183"/>
    </location>
    <ligand>
        <name>ATP</name>
        <dbReference type="ChEBI" id="CHEBI:30616"/>
    </ligand>
</feature>
<keyword evidence="7 12" id="KW-0418">Kinase</keyword>
<evidence type="ECO:0000313" key="14">
    <source>
        <dbReference type="Proteomes" id="UP000222503"/>
    </source>
</evidence>
<comment type="cofactor">
    <cofactor evidence="12">
        <name>Mg(2+)</name>
        <dbReference type="ChEBI" id="CHEBI:18420"/>
    </cofactor>
    <text evidence="12">Requires a divalent cation, most likely magnesium in vivo, as an electrophilic catalyst to aid phosphoryl group transfer. It is the chelate of the metal and the nucleotide that is the actual substrate.</text>
</comment>
<evidence type="ECO:0000313" key="13">
    <source>
        <dbReference type="EMBL" id="PHG64179.1"/>
    </source>
</evidence>
<dbReference type="Gene3D" id="3.40.1190.20">
    <property type="match status" value="1"/>
</dbReference>
<evidence type="ECO:0000256" key="9">
    <source>
        <dbReference type="ARBA" id="ARBA00022842"/>
    </source>
</evidence>
<reference evidence="13 14" key="1">
    <citation type="submission" date="2017-09" db="EMBL/GenBank/DDBJ databases">
        <title>Large-scale bioinformatics analysis of Bacillus genomes uncovers conserved roles of natural products in bacterial physiology.</title>
        <authorList>
            <consortium name="Agbiome Team Llc"/>
            <person name="Bleich R.M."/>
            <person name="Grubbs K.J."/>
            <person name="Santa Maria K.C."/>
            <person name="Allen S.E."/>
            <person name="Farag S."/>
            <person name="Shank E.A."/>
            <person name="Bowers A."/>
        </authorList>
    </citation>
    <scope>NUCLEOTIDE SEQUENCE [LARGE SCALE GENOMIC DNA]</scope>
    <source>
        <strain evidence="13 14">AFS029838</strain>
    </source>
</reference>
<evidence type="ECO:0000256" key="6">
    <source>
        <dbReference type="ARBA" id="ARBA00022741"/>
    </source>
</evidence>
<comment type="similarity">
    <text evidence="1">Belongs to the carbohydrate kinase pfkB family.</text>
</comment>
<dbReference type="NCBIfam" id="TIGR02152">
    <property type="entry name" value="D_ribokin_bact"/>
    <property type="match status" value="1"/>
</dbReference>
<dbReference type="RefSeq" id="WP_087983333.1">
    <property type="nucleotide sequence ID" value="NZ_JAJERI010000010.1"/>
</dbReference>
<feature type="binding site" evidence="12">
    <location>
        <position position="240"/>
    </location>
    <ligand>
        <name>K(+)</name>
        <dbReference type="ChEBI" id="CHEBI:29103"/>
    </ligand>
</feature>
<proteinExistence type="inferred from homology"/>
<keyword evidence="5 12" id="KW-0479">Metal-binding</keyword>
<feature type="binding site" evidence="12">
    <location>
        <begin position="39"/>
        <end position="43"/>
    </location>
    <ligand>
        <name>substrate</name>
    </ligand>
</feature>
<evidence type="ECO:0000256" key="4">
    <source>
        <dbReference type="ARBA" id="ARBA00022679"/>
    </source>
</evidence>
<dbReference type="InterPro" id="IPR002173">
    <property type="entry name" value="Carboh/pur_kinase_PfkB_CS"/>
</dbReference>
<dbReference type="InterPro" id="IPR011877">
    <property type="entry name" value="Ribokinase"/>
</dbReference>
<evidence type="ECO:0000256" key="7">
    <source>
        <dbReference type="ARBA" id="ARBA00022777"/>
    </source>
</evidence>
<dbReference type="Pfam" id="PF00294">
    <property type="entry name" value="PfkB"/>
    <property type="match status" value="1"/>
</dbReference>
<evidence type="ECO:0000256" key="2">
    <source>
        <dbReference type="ARBA" id="ARBA00012035"/>
    </source>
</evidence>
<dbReference type="EC" id="2.7.1.15" evidence="2 12"/>
<dbReference type="PANTHER" id="PTHR10584">
    <property type="entry name" value="SUGAR KINASE"/>
    <property type="match status" value="1"/>
</dbReference>
<dbReference type="InterPro" id="IPR029056">
    <property type="entry name" value="Ribokinase-like"/>
</dbReference>
<gene>
    <name evidence="12 13" type="primary">rbsK</name>
    <name evidence="13" type="ORF">COI65_07125</name>
</gene>
<sequence length="298" mass="31484">MPNIAVVGSISMDLVAVSKKRPKAGETVIGEAFHTIPGGKGANQAVAAARLGANVAMVGAVGNDNYGTVVRNNLENERVFIDYVVPVTDTATGIAHIVLAEEDNSIVVVQGANALVNESVVDCSKDLLIKADMVVLQLEIPLETVKYVLAICEEHNIPVMLNPAPAQVLSEDILEKATYITPNEHECRIVLDDFTSPIEDLLAKYPNKLLMTEGSKGVRFHNGTEIVHVPSIAVDVVDTTGAGDTFNGALAVALSEGETLQKAIRFANIAGGLSVTKLGAQGGMPTRDRVREVQVIVG</sequence>
<evidence type="ECO:0000256" key="1">
    <source>
        <dbReference type="ARBA" id="ARBA00005380"/>
    </source>
</evidence>
<comment type="similarity">
    <text evidence="12">Belongs to the carbohydrate kinase PfkB family. Ribokinase subfamily.</text>
</comment>
<feature type="binding site" evidence="12">
    <location>
        <position position="139"/>
    </location>
    <ligand>
        <name>substrate</name>
    </ligand>
</feature>
<evidence type="ECO:0000256" key="11">
    <source>
        <dbReference type="ARBA" id="ARBA00023277"/>
    </source>
</evidence>
<name>A0A2C5G7B0_9BACI</name>
<feature type="active site" description="Proton acceptor" evidence="12">
    <location>
        <position position="244"/>
    </location>
</feature>
<accession>A0A2C5G7B0</accession>
<keyword evidence="12" id="KW-0963">Cytoplasm</keyword>
<dbReference type="InterPro" id="IPR011611">
    <property type="entry name" value="PfkB_dom"/>
</dbReference>
<comment type="pathway">
    <text evidence="12">Carbohydrate metabolism; D-ribose degradation; D-ribose 5-phosphate from beta-D-ribopyranose: step 2/2.</text>
</comment>
<feature type="binding site" evidence="12">
    <location>
        <position position="244"/>
    </location>
    <ligand>
        <name>substrate</name>
    </ligand>
</feature>
<dbReference type="HAMAP" id="MF_01987">
    <property type="entry name" value="Ribokinase"/>
    <property type="match status" value="1"/>
</dbReference>
<feature type="binding site" evidence="12">
    <location>
        <position position="279"/>
    </location>
    <ligand>
        <name>K(+)</name>
        <dbReference type="ChEBI" id="CHEBI:29103"/>
    </ligand>
</feature>
<feature type="binding site" evidence="12">
    <location>
        <position position="268"/>
    </location>
    <ligand>
        <name>ATP</name>
        <dbReference type="ChEBI" id="CHEBI:30616"/>
    </ligand>
</feature>
<comment type="caution">
    <text evidence="13">The sequence shown here is derived from an EMBL/GenBank/DDBJ whole genome shotgun (WGS) entry which is preliminary data.</text>
</comment>
<keyword evidence="9 12" id="KW-0460">Magnesium</keyword>